<dbReference type="PROSITE" id="PS51500">
    <property type="entry name" value="SIN"/>
    <property type="match status" value="1"/>
</dbReference>
<dbReference type="Pfam" id="PF08671">
    <property type="entry name" value="SinI"/>
    <property type="match status" value="1"/>
</dbReference>
<proteinExistence type="predicted"/>
<evidence type="ECO:0000259" key="1">
    <source>
        <dbReference type="PROSITE" id="PS51500"/>
    </source>
</evidence>
<comment type="caution">
    <text evidence="2">The sequence shown here is derived from an EMBL/GenBank/DDBJ whole genome shotgun (WGS) entry which is preliminary data.</text>
</comment>
<dbReference type="EMBL" id="JJRY01000034">
    <property type="protein sequence ID" value="KEF36163.1"/>
    <property type="molecule type" value="Genomic_DNA"/>
</dbReference>
<dbReference type="InterPro" id="IPR010981">
    <property type="entry name" value="SinR/SinI_dimer_dom"/>
</dbReference>
<accession>A0A072NH12</accession>
<dbReference type="Proteomes" id="UP000027936">
    <property type="component" value="Unassembled WGS sequence"/>
</dbReference>
<organism evidence="2 3">
    <name type="scientific">Schinkia azotoformans MEV2011</name>
    <dbReference type="NCBI Taxonomy" id="1348973"/>
    <lineage>
        <taxon>Bacteria</taxon>
        <taxon>Bacillati</taxon>
        <taxon>Bacillota</taxon>
        <taxon>Bacilli</taxon>
        <taxon>Bacillales</taxon>
        <taxon>Bacillaceae</taxon>
        <taxon>Calidifontibacillus/Schinkia group</taxon>
        <taxon>Schinkia</taxon>
    </lineage>
</organism>
<evidence type="ECO:0000313" key="2">
    <source>
        <dbReference type="EMBL" id="KEF36163.1"/>
    </source>
</evidence>
<dbReference type="Gene3D" id="1.10.1660.10">
    <property type="match status" value="1"/>
</dbReference>
<feature type="domain" description="Sin" evidence="1">
    <location>
        <begin position="1"/>
        <end position="31"/>
    </location>
</feature>
<sequence length="51" mass="6048">MLDQEWIKLILQAKHLGLTIEEIREFLYKEQESKTKKTMNLSVGNTQKSRV</sequence>
<dbReference type="GO" id="GO:0006355">
    <property type="term" value="P:regulation of DNA-templated transcription"/>
    <property type="evidence" value="ECO:0007669"/>
    <property type="project" value="InterPro"/>
</dbReference>
<name>A0A072NH12_SCHAZ</name>
<dbReference type="RefSeq" id="WP_233276226.1">
    <property type="nucleotide sequence ID" value="NZ_JJRY01000034.1"/>
</dbReference>
<gene>
    <name evidence="2" type="ORF">M670_04689</name>
</gene>
<dbReference type="InterPro" id="IPR036281">
    <property type="entry name" value="SinR/SinI_dimer_dom_sf"/>
</dbReference>
<dbReference type="GO" id="GO:0046983">
    <property type="term" value="F:protein dimerization activity"/>
    <property type="evidence" value="ECO:0007669"/>
    <property type="project" value="InterPro"/>
</dbReference>
<dbReference type="PATRIC" id="fig|1348973.3.peg.4558"/>
<protein>
    <submittedName>
        <fullName evidence="2">Anti-repressor SinI</fullName>
    </submittedName>
</protein>
<reference evidence="2 3" key="1">
    <citation type="submission" date="2014-04" db="EMBL/GenBank/DDBJ databases">
        <title>Draft genome sequence of Bacillus azotoformans MEV2011, a (co-) denitrifying strain unable to grow in the presence of oxygen.</title>
        <authorList>
            <person name="Nielsen M."/>
            <person name="Schreiber L."/>
            <person name="Finster K."/>
            <person name="Schramm A."/>
        </authorList>
    </citation>
    <scope>NUCLEOTIDE SEQUENCE [LARGE SCALE GENOMIC DNA]</scope>
    <source>
        <strain evidence="2 3">MEV2011</strain>
    </source>
</reference>
<dbReference type="AlphaFoldDB" id="A0A072NH12"/>
<dbReference type="SUPFAM" id="SSF47406">
    <property type="entry name" value="SinR repressor dimerisation domain-like"/>
    <property type="match status" value="1"/>
</dbReference>
<evidence type="ECO:0000313" key="3">
    <source>
        <dbReference type="Proteomes" id="UP000027936"/>
    </source>
</evidence>